<dbReference type="InterPro" id="IPR004136">
    <property type="entry name" value="NMO"/>
</dbReference>
<evidence type="ECO:0000256" key="7">
    <source>
        <dbReference type="ARBA" id="ARBA00023033"/>
    </source>
</evidence>
<dbReference type="PANTHER" id="PTHR42747:SF3">
    <property type="entry name" value="NITRONATE MONOOXYGENASE-RELATED"/>
    <property type="match status" value="1"/>
</dbReference>
<dbReference type="InterPro" id="IPR013785">
    <property type="entry name" value="Aldolase_TIM"/>
</dbReference>
<evidence type="ECO:0000256" key="8">
    <source>
        <dbReference type="ARBA" id="ARBA00031155"/>
    </source>
</evidence>
<dbReference type="Proteomes" id="UP001595528">
    <property type="component" value="Unassembled WGS sequence"/>
</dbReference>
<dbReference type="GO" id="GO:0016491">
    <property type="term" value="F:oxidoreductase activity"/>
    <property type="evidence" value="ECO:0007669"/>
    <property type="project" value="UniProtKB-KW"/>
</dbReference>
<keyword evidence="11" id="KW-1185">Reference proteome</keyword>
<name>A0ABV7L943_9PROT</name>
<evidence type="ECO:0000256" key="2">
    <source>
        <dbReference type="ARBA" id="ARBA00009881"/>
    </source>
</evidence>
<evidence type="ECO:0000313" key="11">
    <source>
        <dbReference type="Proteomes" id="UP001595528"/>
    </source>
</evidence>
<dbReference type="SUPFAM" id="SSF51412">
    <property type="entry name" value="Inosine monophosphate dehydrogenase (IMPDH)"/>
    <property type="match status" value="1"/>
</dbReference>
<evidence type="ECO:0000313" key="10">
    <source>
        <dbReference type="EMBL" id="MFC3230979.1"/>
    </source>
</evidence>
<dbReference type="Gene3D" id="3.20.20.70">
    <property type="entry name" value="Aldolase class I"/>
    <property type="match status" value="1"/>
</dbReference>
<dbReference type="Pfam" id="PF03060">
    <property type="entry name" value="NMO"/>
    <property type="match status" value="1"/>
</dbReference>
<dbReference type="CDD" id="cd04730">
    <property type="entry name" value="NPD_like"/>
    <property type="match status" value="1"/>
</dbReference>
<keyword evidence="4" id="KW-0285">Flavoprotein</keyword>
<proteinExistence type="inferred from homology"/>
<evidence type="ECO:0000256" key="6">
    <source>
        <dbReference type="ARBA" id="ARBA00023002"/>
    </source>
</evidence>
<keyword evidence="6 10" id="KW-0560">Oxidoreductase</keyword>
<keyword evidence="3" id="KW-0216">Detoxification</keyword>
<gene>
    <name evidence="10" type="ORF">ACFOGJ_27280</name>
</gene>
<accession>A0ABV7L943</accession>
<sequence length="356" mass="35854">MTAEQRLSTDLTRRLGIAHPVVQAPMAGGSDTPELVAAVGAAGGIGFLGSAYRTPEQISAAAAAVRAKTDAPFGVNLFAPTPAPPAVDPGPAVSRLAGYFEELGLQRPVAPALPPDGFDAQVAAALDSGAAAFSFTFGIPPAAVRQAIKARGMLLIGTATTVAEAVQLKEAGFEAIVAQGAEAGGHRGTFAGAFEASMVGSMALVPQVVDATGLPVLASGGIMDGRGLAAALVLGAAGVQMGTAFLAAAESGLPDAYRAALGTAREDGTRVTRAFSGRPARGIANRFMDEVEAAGEILPFPLQNGLTRPLRTEAARQGRAEFLSLWAGQGVPMARPQAAADLVARLVAEAQAALGR</sequence>
<dbReference type="EMBL" id="JBHRTR010000054">
    <property type="protein sequence ID" value="MFC3230979.1"/>
    <property type="molecule type" value="Genomic_DNA"/>
</dbReference>
<dbReference type="PANTHER" id="PTHR42747">
    <property type="entry name" value="NITRONATE MONOOXYGENASE-RELATED"/>
    <property type="match status" value="1"/>
</dbReference>
<reference evidence="11" key="1">
    <citation type="journal article" date="2019" name="Int. J. Syst. Evol. Microbiol.">
        <title>The Global Catalogue of Microorganisms (GCM) 10K type strain sequencing project: providing services to taxonomists for standard genome sequencing and annotation.</title>
        <authorList>
            <consortium name="The Broad Institute Genomics Platform"/>
            <consortium name="The Broad Institute Genome Sequencing Center for Infectious Disease"/>
            <person name="Wu L."/>
            <person name="Ma J."/>
        </authorList>
    </citation>
    <scope>NUCLEOTIDE SEQUENCE [LARGE SCALE GENOMIC DNA]</scope>
    <source>
        <strain evidence="11">KCTC 42964</strain>
    </source>
</reference>
<comment type="catalytic activity">
    <reaction evidence="9">
        <text>3 propionate 3-nitronate + 3 O2 + H2O = 3 3-oxopropanoate + 2 nitrate + nitrite + H2O2 + 3 H(+)</text>
        <dbReference type="Rhea" id="RHEA:57332"/>
        <dbReference type="ChEBI" id="CHEBI:15377"/>
        <dbReference type="ChEBI" id="CHEBI:15378"/>
        <dbReference type="ChEBI" id="CHEBI:15379"/>
        <dbReference type="ChEBI" id="CHEBI:16240"/>
        <dbReference type="ChEBI" id="CHEBI:16301"/>
        <dbReference type="ChEBI" id="CHEBI:17632"/>
        <dbReference type="ChEBI" id="CHEBI:33190"/>
        <dbReference type="ChEBI" id="CHEBI:136067"/>
    </reaction>
</comment>
<evidence type="ECO:0000256" key="4">
    <source>
        <dbReference type="ARBA" id="ARBA00022630"/>
    </source>
</evidence>
<keyword evidence="7" id="KW-0503">Monooxygenase</keyword>
<dbReference type="RefSeq" id="WP_379906448.1">
    <property type="nucleotide sequence ID" value="NZ_JBHRTR010000054.1"/>
</dbReference>
<evidence type="ECO:0000256" key="5">
    <source>
        <dbReference type="ARBA" id="ARBA00022643"/>
    </source>
</evidence>
<evidence type="ECO:0000256" key="9">
    <source>
        <dbReference type="ARBA" id="ARBA00049401"/>
    </source>
</evidence>
<comment type="cofactor">
    <cofactor evidence="1">
        <name>FMN</name>
        <dbReference type="ChEBI" id="CHEBI:58210"/>
    </cofactor>
</comment>
<protein>
    <recommendedName>
        <fullName evidence="8">Propionate 3-nitronate monooxygenase</fullName>
    </recommendedName>
</protein>
<comment type="similarity">
    <text evidence="2">Belongs to the nitronate monooxygenase family. NMO class I subfamily.</text>
</comment>
<keyword evidence="5" id="KW-0288">FMN</keyword>
<organism evidence="10 11">
    <name type="scientific">Marinibaculum pumilum</name>
    <dbReference type="NCBI Taxonomy" id="1766165"/>
    <lineage>
        <taxon>Bacteria</taxon>
        <taxon>Pseudomonadati</taxon>
        <taxon>Pseudomonadota</taxon>
        <taxon>Alphaproteobacteria</taxon>
        <taxon>Rhodospirillales</taxon>
        <taxon>Rhodospirillaceae</taxon>
        <taxon>Marinibaculum</taxon>
    </lineage>
</organism>
<comment type="caution">
    <text evidence="10">The sequence shown here is derived from an EMBL/GenBank/DDBJ whole genome shotgun (WGS) entry which is preliminary data.</text>
</comment>
<evidence type="ECO:0000256" key="3">
    <source>
        <dbReference type="ARBA" id="ARBA00022575"/>
    </source>
</evidence>
<evidence type="ECO:0000256" key="1">
    <source>
        <dbReference type="ARBA" id="ARBA00001917"/>
    </source>
</evidence>